<keyword evidence="2" id="KW-1185">Reference proteome</keyword>
<dbReference type="EMBL" id="OZ035844">
    <property type="protein sequence ID" value="CAL1598695.1"/>
    <property type="molecule type" value="Genomic_DNA"/>
</dbReference>
<name>A0AAV2LEP2_KNICA</name>
<gene>
    <name evidence="1" type="ORF">KC01_LOCUS27058</name>
</gene>
<organism evidence="1 2">
    <name type="scientific">Knipowitschia caucasica</name>
    <name type="common">Caucasian dwarf goby</name>
    <name type="synonym">Pomatoschistus caucasicus</name>
    <dbReference type="NCBI Taxonomy" id="637954"/>
    <lineage>
        <taxon>Eukaryota</taxon>
        <taxon>Metazoa</taxon>
        <taxon>Chordata</taxon>
        <taxon>Craniata</taxon>
        <taxon>Vertebrata</taxon>
        <taxon>Euteleostomi</taxon>
        <taxon>Actinopterygii</taxon>
        <taxon>Neopterygii</taxon>
        <taxon>Teleostei</taxon>
        <taxon>Neoteleostei</taxon>
        <taxon>Acanthomorphata</taxon>
        <taxon>Gobiaria</taxon>
        <taxon>Gobiiformes</taxon>
        <taxon>Gobioidei</taxon>
        <taxon>Gobiidae</taxon>
        <taxon>Gobiinae</taxon>
        <taxon>Knipowitschia</taxon>
    </lineage>
</organism>
<sequence length="141" mass="15179">MERICEGALTLRLAGPTCPLCSLTRPPRLRAQTSRHRKELGALAFHDTTAIFLPRSTSTTTSLHALPVPSLRFGLGSIVLWGKGGVEHLYRCLGMKTPWPPLCAQRAGHIWGAGVGLCSSRSGGLQFPQESPLQPTPKSTP</sequence>
<evidence type="ECO:0000313" key="2">
    <source>
        <dbReference type="Proteomes" id="UP001497482"/>
    </source>
</evidence>
<evidence type="ECO:0000313" key="1">
    <source>
        <dbReference type="EMBL" id="CAL1598695.1"/>
    </source>
</evidence>
<dbReference type="AlphaFoldDB" id="A0AAV2LEP2"/>
<reference evidence="1 2" key="1">
    <citation type="submission" date="2024-04" db="EMBL/GenBank/DDBJ databases">
        <authorList>
            <person name="Waldvogel A.-M."/>
            <person name="Schoenle A."/>
        </authorList>
    </citation>
    <scope>NUCLEOTIDE SEQUENCE [LARGE SCALE GENOMIC DNA]</scope>
</reference>
<proteinExistence type="predicted"/>
<accession>A0AAV2LEP2</accession>
<protein>
    <submittedName>
        <fullName evidence="1">Uncharacterized protein</fullName>
    </submittedName>
</protein>
<dbReference type="Proteomes" id="UP001497482">
    <property type="component" value="Chromosome 22"/>
</dbReference>